<comment type="subcellular location">
    <subcellularLocation>
        <location evidence="1 9">Membrane</location>
        <topology evidence="1 9">Single-pass type II membrane protein</topology>
    </subcellularLocation>
</comment>
<evidence type="ECO:0000256" key="1">
    <source>
        <dbReference type="ARBA" id="ARBA00004606"/>
    </source>
</evidence>
<reference evidence="11 12" key="1">
    <citation type="submission" date="2024-11" db="EMBL/GenBank/DDBJ databases">
        <title>Chromosome-level genome assembly of the freshwater bivalve Anodonta woodiana.</title>
        <authorList>
            <person name="Chen X."/>
        </authorList>
    </citation>
    <scope>NUCLEOTIDE SEQUENCE [LARGE SCALE GENOMIC DNA]</scope>
    <source>
        <strain evidence="11">MN2024</strain>
        <tissue evidence="11">Gills</tissue>
    </source>
</reference>
<evidence type="ECO:0000256" key="2">
    <source>
        <dbReference type="ARBA" id="ARBA00006794"/>
    </source>
</evidence>
<name>A0ABD3UIM7_SINWO</name>
<keyword evidence="4 9" id="KW-0735">Signal-anchor</keyword>
<feature type="domain" description="BRICHOS" evidence="10">
    <location>
        <begin position="132"/>
        <end position="226"/>
    </location>
</feature>
<sequence length="259" mass="30109">MTIYKGNLQKNGEKEKGGEFEVVIQPLTGKKKVASPPAQLQILFTPARRSRACFNLCLILIGLLVLAGGVVGAVFLYKHLTLKHHVHQEHVKIPLHKTAAQKSETAQSVYFLEEDVEIDIDSNTEKIQIPDFDDCRSSLVMHDFYSNYTAIVDRKDRECFVMKLDRKISPPKNFIDLLYKYKTGYYMPDIKEVREDYRVVTPELKDISIFGPFIKYECQSYSTYVMEKIDQEQVFTIEFQFKTYGYSDMKTLIKDRIFK</sequence>
<keyword evidence="3 9" id="KW-0812">Transmembrane</keyword>
<dbReference type="PANTHER" id="PTHR10962">
    <property type="entry name" value="INTEGRAL TRANSMEMBRANE PROTEIN 2"/>
    <property type="match status" value="1"/>
</dbReference>
<evidence type="ECO:0000256" key="3">
    <source>
        <dbReference type="ARBA" id="ARBA00022692"/>
    </source>
</evidence>
<gene>
    <name evidence="11" type="ORF">ACJMK2_019044</name>
</gene>
<evidence type="ECO:0000256" key="9">
    <source>
        <dbReference type="RuleBase" id="RU367061"/>
    </source>
</evidence>
<organism evidence="11 12">
    <name type="scientific">Sinanodonta woodiana</name>
    <name type="common">Chinese pond mussel</name>
    <name type="synonym">Anodonta woodiana</name>
    <dbReference type="NCBI Taxonomy" id="1069815"/>
    <lineage>
        <taxon>Eukaryota</taxon>
        <taxon>Metazoa</taxon>
        <taxon>Spiralia</taxon>
        <taxon>Lophotrochozoa</taxon>
        <taxon>Mollusca</taxon>
        <taxon>Bivalvia</taxon>
        <taxon>Autobranchia</taxon>
        <taxon>Heteroconchia</taxon>
        <taxon>Palaeoheterodonta</taxon>
        <taxon>Unionida</taxon>
        <taxon>Unionoidea</taxon>
        <taxon>Unionidae</taxon>
        <taxon>Unioninae</taxon>
        <taxon>Sinanodonta</taxon>
    </lineage>
</organism>
<comment type="caution">
    <text evidence="11">The sequence shown here is derived from an EMBL/GenBank/DDBJ whole genome shotgun (WGS) entry which is preliminary data.</text>
</comment>
<dbReference type="SMART" id="SM01039">
    <property type="entry name" value="BRICHOS"/>
    <property type="match status" value="1"/>
</dbReference>
<keyword evidence="5 9" id="KW-1133">Transmembrane helix</keyword>
<keyword evidence="7" id="KW-1015">Disulfide bond</keyword>
<evidence type="ECO:0000313" key="11">
    <source>
        <dbReference type="EMBL" id="KAL3848170.1"/>
    </source>
</evidence>
<dbReference type="Proteomes" id="UP001634394">
    <property type="component" value="Unassembled WGS sequence"/>
</dbReference>
<dbReference type="EMBL" id="JBJQND010000016">
    <property type="protein sequence ID" value="KAL3848170.1"/>
    <property type="molecule type" value="Genomic_DNA"/>
</dbReference>
<dbReference type="PANTHER" id="PTHR10962:SF1">
    <property type="entry name" value="INTEGRAL MEMBRANE PROTEIN 2"/>
    <property type="match status" value="1"/>
</dbReference>
<dbReference type="Pfam" id="PF04089">
    <property type="entry name" value="BRICHOS"/>
    <property type="match status" value="1"/>
</dbReference>
<keyword evidence="12" id="KW-1185">Reference proteome</keyword>
<evidence type="ECO:0000256" key="4">
    <source>
        <dbReference type="ARBA" id="ARBA00022968"/>
    </source>
</evidence>
<keyword evidence="8" id="KW-0325">Glycoprotein</keyword>
<keyword evidence="6 9" id="KW-0472">Membrane</keyword>
<dbReference type="PROSITE" id="PS50869">
    <property type="entry name" value="BRICHOS"/>
    <property type="match status" value="1"/>
</dbReference>
<evidence type="ECO:0000313" key="12">
    <source>
        <dbReference type="Proteomes" id="UP001634394"/>
    </source>
</evidence>
<evidence type="ECO:0000256" key="5">
    <source>
        <dbReference type="ARBA" id="ARBA00022989"/>
    </source>
</evidence>
<evidence type="ECO:0000256" key="8">
    <source>
        <dbReference type="ARBA" id="ARBA00023180"/>
    </source>
</evidence>
<evidence type="ECO:0000256" key="6">
    <source>
        <dbReference type="ARBA" id="ARBA00023136"/>
    </source>
</evidence>
<dbReference type="InterPro" id="IPR040145">
    <property type="entry name" value="ITM2"/>
</dbReference>
<protein>
    <recommendedName>
        <fullName evidence="9">Integral membrane protein 2</fullName>
    </recommendedName>
</protein>
<keyword evidence="9" id="KW-1003">Cell membrane</keyword>
<proteinExistence type="inferred from homology"/>
<evidence type="ECO:0000256" key="7">
    <source>
        <dbReference type="ARBA" id="ARBA00023157"/>
    </source>
</evidence>
<comment type="similarity">
    <text evidence="2 9">Belongs to the ITM2 family.</text>
</comment>
<feature type="transmembrane region" description="Helical" evidence="9">
    <location>
        <begin position="52"/>
        <end position="77"/>
    </location>
</feature>
<dbReference type="InterPro" id="IPR007084">
    <property type="entry name" value="BRICHOS_dom"/>
</dbReference>
<dbReference type="GO" id="GO:0005886">
    <property type="term" value="C:plasma membrane"/>
    <property type="evidence" value="ECO:0007669"/>
    <property type="project" value="UniProtKB-UniRule"/>
</dbReference>
<dbReference type="AlphaFoldDB" id="A0ABD3UIM7"/>
<accession>A0ABD3UIM7</accession>
<evidence type="ECO:0000259" key="10">
    <source>
        <dbReference type="PROSITE" id="PS50869"/>
    </source>
</evidence>